<accession>A0A0G0BJG1</accession>
<feature type="non-terminal residue" evidence="3">
    <location>
        <position position="279"/>
    </location>
</feature>
<gene>
    <name evidence="3" type="ORF">UR67_C0004G0001</name>
</gene>
<evidence type="ECO:0000313" key="4">
    <source>
        <dbReference type="Proteomes" id="UP000034581"/>
    </source>
</evidence>
<dbReference type="Pfam" id="PF11999">
    <property type="entry name" value="Ice_binding"/>
    <property type="match status" value="1"/>
</dbReference>
<evidence type="ECO:0000256" key="2">
    <source>
        <dbReference type="ARBA" id="ARBA00022729"/>
    </source>
</evidence>
<evidence type="ECO:0008006" key="5">
    <source>
        <dbReference type="Google" id="ProtNLM"/>
    </source>
</evidence>
<dbReference type="STRING" id="1618350.UR67_C0004G0001"/>
<comment type="caution">
    <text evidence="3">The sequence shown here is derived from an EMBL/GenBank/DDBJ whole genome shotgun (WGS) entry which is preliminary data.</text>
</comment>
<proteinExistence type="inferred from homology"/>
<dbReference type="Proteomes" id="UP000034581">
    <property type="component" value="Unassembled WGS sequence"/>
</dbReference>
<reference evidence="3 4" key="1">
    <citation type="journal article" date="2015" name="Nature">
        <title>rRNA introns, odd ribosomes, and small enigmatic genomes across a large radiation of phyla.</title>
        <authorList>
            <person name="Brown C.T."/>
            <person name="Hug L.A."/>
            <person name="Thomas B.C."/>
            <person name="Sharon I."/>
            <person name="Castelle C.J."/>
            <person name="Singh A."/>
            <person name="Wilkins M.J."/>
            <person name="Williams K.H."/>
            <person name="Banfield J.F."/>
        </authorList>
    </citation>
    <scope>NUCLEOTIDE SEQUENCE [LARGE SCALE GENOMIC DNA]</scope>
</reference>
<comment type="similarity">
    <text evidence="1">Belongs to the ice-binding protein family.</text>
</comment>
<dbReference type="PATRIC" id="fig|1618350.3.peg.635"/>
<evidence type="ECO:0000256" key="1">
    <source>
        <dbReference type="ARBA" id="ARBA00005445"/>
    </source>
</evidence>
<keyword evidence="2" id="KW-0732">Signal</keyword>
<dbReference type="AlphaFoldDB" id="A0A0G0BJG1"/>
<dbReference type="InterPro" id="IPR021884">
    <property type="entry name" value="Ice-bd_prot"/>
</dbReference>
<protein>
    <recommendedName>
        <fullName evidence="5">DUF3494 domain-containing protein</fullName>
    </recommendedName>
</protein>
<name>A0A0G0BJG1_UNCC3</name>
<dbReference type="EMBL" id="LBQB01000004">
    <property type="protein sequence ID" value="KKP69604.1"/>
    <property type="molecule type" value="Genomic_DNA"/>
</dbReference>
<sequence length="279" mass="28469">MIENNSEGEYMKISSKILLGVLFIVVSTLGMVGLIKAATTVDLGTADNFAILAGSTITNTGPSVINGDLGLSPGTAVTGFPPGTINGEEHLTDAVALQAQNDLTTAYNDAAGQTPVTTVATELGGTTKTAGTYNSASGTFEMTGTLTLDAQDDPDAVFIFKTATTLITASSSKINLINGAQSCHVFWQVGSSVTLGANSTFRGNILAFTSVTLTTGASVDGRVLARNAAVILDTNTITPAVCAISPTPATLHVIKRVINDDGGTATVSLFNLHVKLSGV</sequence>
<evidence type="ECO:0000313" key="3">
    <source>
        <dbReference type="EMBL" id="KKP69604.1"/>
    </source>
</evidence>
<organism evidence="3 4">
    <name type="scientific">candidate division CPR3 bacterium GW2011_GWF2_35_18</name>
    <dbReference type="NCBI Taxonomy" id="1618350"/>
    <lineage>
        <taxon>Bacteria</taxon>
        <taxon>Bacteria division CPR3</taxon>
    </lineage>
</organism>